<dbReference type="KEGG" id="ksn:43586256"/>
<dbReference type="PANTHER" id="PTHR28630:SF3">
    <property type="entry name" value="PEROXIREDOXIN-LIKE 2C"/>
    <property type="match status" value="1"/>
</dbReference>
<dbReference type="InterPro" id="IPR036249">
    <property type="entry name" value="Thioredoxin-like_sf"/>
</dbReference>
<feature type="region of interest" description="Disordered" evidence="2">
    <location>
        <begin position="238"/>
        <end position="336"/>
    </location>
</feature>
<sequence length="749" mass="82898">MSPQSTPSSSRQSPNQISSPPGQTPQTNASPILDRDINRILPIRDLSPSPYDPRRVSSTPTSPVYPSATAMLPTASAEGSSTGIGGSPRRGNSLRRKPVPTLHMPQPISYPLPNDRLPSNHPFANARPSPTGSPASAASTARTGRLEVPGVGAGAGRDTASSSRSRSGTPDSGTRRSTPPPPHRRVVSVGAPVIPPRSGSRGQPQDLLLIEQDEGILSSNDDVATQALQARLVSLSLDRPLPPVPQEGDSSQRRRRSLSADSPLLPTTPLEKTANFAPPPEIKILDPQNAPTGIAAGAMGGTKMSRETSSSRGRFFRKDHSDKNKKDEKKSKASTAVGVNELEDEEFDVNRIPSKRRLWEAGTCFLKDEEGQLVCFGDFFPRWEDSTTVTTDDLHQQHQTNSATLEINDSTTFMEKSTSEDPAHNASRPTTSKTPVHKTVIFFIRHFWCGQCQDYTFASLSLLDPVALEKAGIRVVIVSNGSWKMIKAYRRLFKCPFPIYVDGPRRLYQLMGMTKMTNDFGPLFKGRAAYHQRNVPGQLVQSLTNAFRMPFANPGTITQLGGEFVLSPGWNCDFAHRMTTTSDHMEAPDVLRLAGCEHPTKSEVSAVELAESQREELEKLEKEMNDWRDRRKKELERIQMKKASRRGLPYRPSRQNSGISIGLDTEIGENNDKDVVNENARKKVEAENDLQWAEEQEQFEVDKDQLDARFERVMREEEERAKERVAAGRLMLARGKGDLEVEVERESKQ</sequence>
<reference evidence="3" key="2">
    <citation type="submission" date="2024-01" db="EMBL/GenBank/DDBJ databases">
        <title>Comparative genomics of Cryptococcus and Kwoniella reveals pathogenesis evolution and contrasting modes of karyotype evolution via chromosome fusion or intercentromeric recombination.</title>
        <authorList>
            <person name="Coelho M.A."/>
            <person name="David-Palma M."/>
            <person name="Shea T."/>
            <person name="Bowers K."/>
            <person name="McGinley-Smith S."/>
            <person name="Mohammad A.W."/>
            <person name="Gnirke A."/>
            <person name="Yurkov A.M."/>
            <person name="Nowrousian M."/>
            <person name="Sun S."/>
            <person name="Cuomo C.A."/>
            <person name="Heitman J."/>
        </authorList>
    </citation>
    <scope>NUCLEOTIDE SEQUENCE</scope>
    <source>
        <strain evidence="3">CBS 12478</strain>
    </source>
</reference>
<evidence type="ECO:0000256" key="1">
    <source>
        <dbReference type="SAM" id="Coils"/>
    </source>
</evidence>
<dbReference type="Proteomes" id="UP000322225">
    <property type="component" value="Chromosome 13"/>
</dbReference>
<dbReference type="AlphaFoldDB" id="A0A5M6CBI1"/>
<dbReference type="PANTHER" id="PTHR28630">
    <property type="match status" value="1"/>
</dbReference>
<gene>
    <name evidence="3" type="ORF">CI109_106788</name>
</gene>
<evidence type="ECO:0000256" key="2">
    <source>
        <dbReference type="SAM" id="MobiDB-lite"/>
    </source>
</evidence>
<keyword evidence="4" id="KW-1185">Reference proteome</keyword>
<feature type="compositionally biased region" description="Low complexity" evidence="2">
    <location>
        <begin position="126"/>
        <end position="143"/>
    </location>
</feature>
<feature type="coiled-coil region" evidence="1">
    <location>
        <begin position="603"/>
        <end position="637"/>
    </location>
</feature>
<dbReference type="OrthoDB" id="40334at2759"/>
<organism evidence="3 4">
    <name type="scientific">Kwoniella shandongensis</name>
    <dbReference type="NCBI Taxonomy" id="1734106"/>
    <lineage>
        <taxon>Eukaryota</taxon>
        <taxon>Fungi</taxon>
        <taxon>Dikarya</taxon>
        <taxon>Basidiomycota</taxon>
        <taxon>Agaricomycotina</taxon>
        <taxon>Tremellomycetes</taxon>
        <taxon>Tremellales</taxon>
        <taxon>Cryptococcaceae</taxon>
        <taxon>Kwoniella</taxon>
    </lineage>
</organism>
<dbReference type="EMBL" id="CP144063">
    <property type="protein sequence ID" value="WWD22297.1"/>
    <property type="molecule type" value="Genomic_DNA"/>
</dbReference>
<keyword evidence="1" id="KW-0175">Coiled coil</keyword>
<accession>A0A5M6CBI1</accession>
<feature type="region of interest" description="Disordered" evidence="2">
    <location>
        <begin position="413"/>
        <end position="432"/>
    </location>
</feature>
<dbReference type="SUPFAM" id="SSF52833">
    <property type="entry name" value="Thioredoxin-like"/>
    <property type="match status" value="1"/>
</dbReference>
<dbReference type="Gene3D" id="3.40.30.10">
    <property type="entry name" value="Glutaredoxin"/>
    <property type="match status" value="1"/>
</dbReference>
<protein>
    <submittedName>
        <fullName evidence="3">Uncharacterized protein</fullName>
    </submittedName>
</protein>
<evidence type="ECO:0000313" key="4">
    <source>
        <dbReference type="Proteomes" id="UP000322225"/>
    </source>
</evidence>
<feature type="region of interest" description="Disordered" evidence="2">
    <location>
        <begin position="641"/>
        <end position="666"/>
    </location>
</feature>
<dbReference type="RefSeq" id="XP_031863703.1">
    <property type="nucleotide sequence ID" value="XM_032002146.1"/>
</dbReference>
<feature type="compositionally biased region" description="Low complexity" evidence="2">
    <location>
        <begin position="56"/>
        <end position="70"/>
    </location>
</feature>
<proteinExistence type="predicted"/>
<dbReference type="GeneID" id="43586256"/>
<dbReference type="Pfam" id="PF13911">
    <property type="entry name" value="AhpC-TSA_2"/>
    <property type="match status" value="1"/>
</dbReference>
<feature type="compositionally biased region" description="Basic and acidic residues" evidence="2">
    <location>
        <begin position="316"/>
        <end position="331"/>
    </location>
</feature>
<feature type="compositionally biased region" description="Low complexity" evidence="2">
    <location>
        <begin position="1"/>
        <end position="21"/>
    </location>
</feature>
<reference evidence="3" key="1">
    <citation type="submission" date="2017-08" db="EMBL/GenBank/DDBJ databases">
        <authorList>
            <person name="Cuomo C."/>
            <person name="Billmyre B."/>
            <person name="Heitman J."/>
        </authorList>
    </citation>
    <scope>NUCLEOTIDE SEQUENCE</scope>
    <source>
        <strain evidence="3">CBS 12478</strain>
    </source>
</reference>
<name>A0A5M6CBI1_9TREE</name>
<evidence type="ECO:0000313" key="3">
    <source>
        <dbReference type="EMBL" id="WWD22297.1"/>
    </source>
</evidence>
<dbReference type="CDD" id="cd02970">
    <property type="entry name" value="PRX_like2"/>
    <property type="match status" value="1"/>
</dbReference>
<dbReference type="InterPro" id="IPR032801">
    <property type="entry name" value="PXL2A/B/C"/>
</dbReference>
<feature type="compositionally biased region" description="Low complexity" evidence="2">
    <location>
        <begin position="156"/>
        <end position="177"/>
    </location>
</feature>
<feature type="region of interest" description="Disordered" evidence="2">
    <location>
        <begin position="1"/>
        <end position="203"/>
    </location>
</feature>